<sequence>MTDRPGGNDRAFVLSGGMTDALSLHIDPKDFMRVTSAIERKQLPIATAWALNDTADDVLEHIQRRMEVVFDRPTRFTKNAFMVWRAKKSTLVAEVRERPSVGSRHYLKRQERGGVRKQTGLERMVMHNLAYDGVLAAIIPTSAARLNAFGNWTPGERNQAVSAIKAFGETGYTANATAKSKARSKGRRAAYFVPQKGSGLSPGIWRRKGKGKRERVEKIAHFTDTMPRYHERLGFYDGAEQVFERMIAPNFRRAFEKAMATAR</sequence>
<keyword evidence="2" id="KW-1185">Reference proteome</keyword>
<dbReference type="EMBL" id="CYSA01000025">
    <property type="protein sequence ID" value="CUH66829.1"/>
    <property type="molecule type" value="Genomic_DNA"/>
</dbReference>
<protein>
    <submittedName>
        <fullName evidence="1">Uncharacterized protein</fullName>
    </submittedName>
</protein>
<dbReference type="STRING" id="53501.SAMN04488043_105201"/>
<organism evidence="1 2">
    <name type="scientific">Thalassovita gelatinovora</name>
    <name type="common">Thalassobius gelatinovorus</name>
    <dbReference type="NCBI Taxonomy" id="53501"/>
    <lineage>
        <taxon>Bacteria</taxon>
        <taxon>Pseudomonadati</taxon>
        <taxon>Pseudomonadota</taxon>
        <taxon>Alphaproteobacteria</taxon>
        <taxon>Rhodobacterales</taxon>
        <taxon>Roseobacteraceae</taxon>
        <taxon>Thalassovita</taxon>
    </lineage>
</organism>
<reference evidence="1 2" key="1">
    <citation type="submission" date="2015-09" db="EMBL/GenBank/DDBJ databases">
        <authorList>
            <consortium name="Swine Surveillance"/>
        </authorList>
    </citation>
    <scope>NUCLEOTIDE SEQUENCE [LARGE SCALE GENOMIC DNA]</scope>
    <source>
        <strain evidence="1 2">CECT 4357</strain>
    </source>
</reference>
<dbReference type="AlphaFoldDB" id="A0A0P1FGP9"/>
<proteinExistence type="predicted"/>
<evidence type="ECO:0000313" key="1">
    <source>
        <dbReference type="EMBL" id="CUH66829.1"/>
    </source>
</evidence>
<dbReference type="Proteomes" id="UP000051587">
    <property type="component" value="Unassembled WGS sequence"/>
</dbReference>
<name>A0A0P1FGP9_THAGE</name>
<evidence type="ECO:0000313" key="2">
    <source>
        <dbReference type="Proteomes" id="UP000051587"/>
    </source>
</evidence>
<gene>
    <name evidence="1" type="ORF">TG4357_02664</name>
</gene>
<accession>A0A0P1FGP9</accession>